<feature type="transmembrane region" description="Helical" evidence="2">
    <location>
        <begin position="101"/>
        <end position="122"/>
    </location>
</feature>
<dbReference type="Proteomes" id="UP000325434">
    <property type="component" value="Unassembled WGS sequence"/>
</dbReference>
<dbReference type="EMBL" id="ML734564">
    <property type="protein sequence ID" value="KAB8250589.1"/>
    <property type="molecule type" value="Genomic_DNA"/>
</dbReference>
<evidence type="ECO:0000256" key="1">
    <source>
        <dbReference type="SAM" id="MobiDB-lite"/>
    </source>
</evidence>
<dbReference type="AlphaFoldDB" id="A0A5N6HAC2"/>
<keyword evidence="2" id="KW-1133">Transmembrane helix</keyword>
<keyword evidence="2" id="KW-0812">Transmembrane</keyword>
<proteinExistence type="predicted"/>
<protein>
    <submittedName>
        <fullName evidence="3">Uncharacterized protein</fullName>
    </submittedName>
</protein>
<reference evidence="3" key="1">
    <citation type="submission" date="2019-04" db="EMBL/GenBank/DDBJ databases">
        <title>Friends and foes A comparative genomics study of 23 Aspergillus species from section Flavi.</title>
        <authorList>
            <consortium name="DOE Joint Genome Institute"/>
            <person name="Kjaerbolling I."/>
            <person name="Vesth T."/>
            <person name="Frisvad J.C."/>
            <person name="Nybo J.L."/>
            <person name="Theobald S."/>
            <person name="Kildgaard S."/>
            <person name="Isbrandt T."/>
            <person name="Kuo A."/>
            <person name="Sato A."/>
            <person name="Lyhne E.K."/>
            <person name="Kogle M.E."/>
            <person name="Wiebenga A."/>
            <person name="Kun R.S."/>
            <person name="Lubbers R.J."/>
            <person name="Makela M.R."/>
            <person name="Barry K."/>
            <person name="Chovatia M."/>
            <person name="Clum A."/>
            <person name="Daum C."/>
            <person name="Haridas S."/>
            <person name="He G."/>
            <person name="LaButti K."/>
            <person name="Lipzen A."/>
            <person name="Mondo S."/>
            <person name="Riley R."/>
            <person name="Salamov A."/>
            <person name="Simmons B.A."/>
            <person name="Magnuson J.K."/>
            <person name="Henrissat B."/>
            <person name="Mortensen U.H."/>
            <person name="Larsen T.O."/>
            <person name="Devries R.P."/>
            <person name="Grigoriev I.V."/>
            <person name="Machida M."/>
            <person name="Baker S.E."/>
            <person name="Andersen M.R."/>
        </authorList>
    </citation>
    <scope>NUCLEOTIDE SEQUENCE [LARGE SCALE GENOMIC DNA]</scope>
    <source>
        <strain evidence="3">CBS 121.62</strain>
    </source>
</reference>
<name>A0A5N6HAC2_ASPFL</name>
<feature type="region of interest" description="Disordered" evidence="1">
    <location>
        <begin position="47"/>
        <end position="71"/>
    </location>
</feature>
<evidence type="ECO:0000256" key="2">
    <source>
        <dbReference type="SAM" id="Phobius"/>
    </source>
</evidence>
<keyword evidence="2" id="KW-0472">Membrane</keyword>
<evidence type="ECO:0000313" key="3">
    <source>
        <dbReference type="EMBL" id="KAB8250589.1"/>
    </source>
</evidence>
<sequence length="185" mass="20588">MRKWRVNIRWTDIMPEVIVNALVPFRHRDQVLPPKYPPAAQSLSLYALPDEPDPGRVDNSGTDPPKTRAQAGGVSPLEFSAALLVPLSSVPKLGQCPVSHFCFLFYLLLHCIRLVFSFWLVADDYSISGMAGFEISQRAEIGIPGGIKYGGHHVCPVNRGMNTHTTEREDRGGREVDQGVRFHPL</sequence>
<accession>A0A5N6HAC2</accession>
<organism evidence="3">
    <name type="scientific">Aspergillus flavus</name>
    <dbReference type="NCBI Taxonomy" id="5059"/>
    <lineage>
        <taxon>Eukaryota</taxon>
        <taxon>Fungi</taxon>
        <taxon>Dikarya</taxon>
        <taxon>Ascomycota</taxon>
        <taxon>Pezizomycotina</taxon>
        <taxon>Eurotiomycetes</taxon>
        <taxon>Eurotiomycetidae</taxon>
        <taxon>Eurotiales</taxon>
        <taxon>Aspergillaceae</taxon>
        <taxon>Aspergillus</taxon>
        <taxon>Aspergillus subgen. Circumdati</taxon>
    </lineage>
</organism>
<gene>
    <name evidence="3" type="ORF">BDV35DRAFT_66538</name>
</gene>